<dbReference type="RefSeq" id="WP_179606179.1">
    <property type="nucleotide sequence ID" value="NZ_BAABEH010000001.1"/>
</dbReference>
<sequence>MNRDVRRRAAVAVTIAASMLLAGCASDSVPALERTATAADALPAGLVAGNGFDPETARHVASHRGVEIYLAKKLSEKFDVVCLILYQDTVPATWASSCGAGERIALTLDRANVAAEFIRHGVTSGDLRPGWTKLSDNVLVQD</sequence>
<feature type="chain" id="PRO_5032347417" description="Lipoprotein" evidence="1">
    <location>
        <begin position="28"/>
        <end position="142"/>
    </location>
</feature>
<evidence type="ECO:0008006" key="4">
    <source>
        <dbReference type="Google" id="ProtNLM"/>
    </source>
</evidence>
<dbReference type="Proteomes" id="UP000578352">
    <property type="component" value="Unassembled WGS sequence"/>
</dbReference>
<organism evidence="2 3">
    <name type="scientific">Leifsonia shinshuensis</name>
    <dbReference type="NCBI Taxonomy" id="150026"/>
    <lineage>
        <taxon>Bacteria</taxon>
        <taxon>Bacillati</taxon>
        <taxon>Actinomycetota</taxon>
        <taxon>Actinomycetes</taxon>
        <taxon>Micrococcales</taxon>
        <taxon>Microbacteriaceae</taxon>
        <taxon>Leifsonia</taxon>
    </lineage>
</organism>
<accession>A0A853CYE4</accession>
<comment type="caution">
    <text evidence="2">The sequence shown here is derived from an EMBL/GenBank/DDBJ whole genome shotgun (WGS) entry which is preliminary data.</text>
</comment>
<evidence type="ECO:0000313" key="3">
    <source>
        <dbReference type="Proteomes" id="UP000578352"/>
    </source>
</evidence>
<keyword evidence="1" id="KW-0732">Signal</keyword>
<reference evidence="2 3" key="1">
    <citation type="submission" date="2020-07" db="EMBL/GenBank/DDBJ databases">
        <title>Sequencing the genomes of 1000 actinobacteria strains.</title>
        <authorList>
            <person name="Klenk H.-P."/>
        </authorList>
    </citation>
    <scope>NUCLEOTIDE SEQUENCE [LARGE SCALE GENOMIC DNA]</scope>
    <source>
        <strain evidence="2 3">DSM 15165</strain>
    </source>
</reference>
<feature type="signal peptide" evidence="1">
    <location>
        <begin position="1"/>
        <end position="27"/>
    </location>
</feature>
<gene>
    <name evidence="2" type="ORF">HNR13_002491</name>
</gene>
<name>A0A853CYE4_9MICO</name>
<evidence type="ECO:0000256" key="1">
    <source>
        <dbReference type="SAM" id="SignalP"/>
    </source>
</evidence>
<dbReference type="AlphaFoldDB" id="A0A853CYE4"/>
<protein>
    <recommendedName>
        <fullName evidence="4">Lipoprotein</fullName>
    </recommendedName>
</protein>
<evidence type="ECO:0000313" key="2">
    <source>
        <dbReference type="EMBL" id="NYJ24204.1"/>
    </source>
</evidence>
<dbReference type="PROSITE" id="PS51257">
    <property type="entry name" value="PROKAR_LIPOPROTEIN"/>
    <property type="match status" value="1"/>
</dbReference>
<proteinExistence type="predicted"/>
<dbReference type="EMBL" id="JACCFL010000001">
    <property type="protein sequence ID" value="NYJ24204.1"/>
    <property type="molecule type" value="Genomic_DNA"/>
</dbReference>